<dbReference type="PROSITE" id="PS51823">
    <property type="entry name" value="CLU"/>
    <property type="match status" value="1"/>
</dbReference>
<dbReference type="InterPro" id="IPR027523">
    <property type="entry name" value="CLU_prot"/>
</dbReference>
<accession>A0A2P6NR06</accession>
<reference evidence="3 4" key="1">
    <citation type="journal article" date="2018" name="Genome Biol. Evol.">
        <title>Multiple Roots of Fruiting Body Formation in Amoebozoa.</title>
        <authorList>
            <person name="Hillmann F."/>
            <person name="Forbes G."/>
            <person name="Novohradska S."/>
            <person name="Ferling I."/>
            <person name="Riege K."/>
            <person name="Groth M."/>
            <person name="Westermann M."/>
            <person name="Marz M."/>
            <person name="Spaller T."/>
            <person name="Winckler T."/>
            <person name="Schaap P."/>
            <person name="Glockner G."/>
        </authorList>
    </citation>
    <scope>NUCLEOTIDE SEQUENCE [LARGE SCALE GENOMIC DNA]</scope>
    <source>
        <strain evidence="3 4">Jena</strain>
    </source>
</reference>
<comment type="caution">
    <text evidence="3">The sequence shown here is derived from an EMBL/GenBank/DDBJ whole genome shotgun (WGS) entry which is preliminary data.</text>
</comment>
<keyword evidence="4" id="KW-1185">Reference proteome</keyword>
<dbReference type="InParanoid" id="A0A2P6NR06"/>
<dbReference type="GO" id="GO:0005737">
    <property type="term" value="C:cytoplasm"/>
    <property type="evidence" value="ECO:0007669"/>
    <property type="project" value="TreeGrafter"/>
</dbReference>
<name>A0A2P6NR06_9EUKA</name>
<evidence type="ECO:0000256" key="1">
    <source>
        <dbReference type="SAM" id="MobiDB-lite"/>
    </source>
</evidence>
<feature type="domain" description="Clu" evidence="2">
    <location>
        <begin position="156"/>
        <end position="425"/>
    </location>
</feature>
<dbReference type="GO" id="GO:0003729">
    <property type="term" value="F:mRNA binding"/>
    <property type="evidence" value="ECO:0007669"/>
    <property type="project" value="TreeGrafter"/>
</dbReference>
<proteinExistence type="predicted"/>
<evidence type="ECO:0000313" key="3">
    <source>
        <dbReference type="EMBL" id="PRP86399.1"/>
    </source>
</evidence>
<evidence type="ECO:0000259" key="2">
    <source>
        <dbReference type="PROSITE" id="PS51823"/>
    </source>
</evidence>
<dbReference type="Pfam" id="PF13236">
    <property type="entry name" value="CLU"/>
    <property type="match status" value="1"/>
</dbReference>
<evidence type="ECO:0000313" key="4">
    <source>
        <dbReference type="Proteomes" id="UP000241769"/>
    </source>
</evidence>
<dbReference type="InterPro" id="IPR025697">
    <property type="entry name" value="CLU_dom"/>
</dbReference>
<feature type="compositionally biased region" description="Polar residues" evidence="1">
    <location>
        <begin position="109"/>
        <end position="120"/>
    </location>
</feature>
<feature type="region of interest" description="Disordered" evidence="1">
    <location>
        <begin position="98"/>
        <end position="121"/>
    </location>
</feature>
<dbReference type="AlphaFoldDB" id="A0A2P6NR06"/>
<gene>
    <name evidence="3" type="ORF">PROFUN_05318</name>
</gene>
<protein>
    <recommendedName>
        <fullName evidence="2">Clu domain-containing protein</fullName>
    </recommendedName>
</protein>
<dbReference type="PANTHER" id="PTHR12601">
    <property type="entry name" value="EUKARYOTIC TRANSLATION INITIATION FACTOR 3 SUBUNIT EIF-3"/>
    <property type="match status" value="1"/>
</dbReference>
<dbReference type="GO" id="GO:0048312">
    <property type="term" value="P:intracellular distribution of mitochondria"/>
    <property type="evidence" value="ECO:0007669"/>
    <property type="project" value="TreeGrafter"/>
</dbReference>
<dbReference type="EMBL" id="MDYQ01000031">
    <property type="protein sequence ID" value="PRP86399.1"/>
    <property type="molecule type" value="Genomic_DNA"/>
</dbReference>
<dbReference type="PANTHER" id="PTHR12601:SF6">
    <property type="entry name" value="CLUSTERED MITOCHONDRIA PROTEIN HOMOLOG"/>
    <property type="match status" value="1"/>
</dbReference>
<organism evidence="3 4">
    <name type="scientific">Planoprotostelium fungivorum</name>
    <dbReference type="NCBI Taxonomy" id="1890364"/>
    <lineage>
        <taxon>Eukaryota</taxon>
        <taxon>Amoebozoa</taxon>
        <taxon>Evosea</taxon>
        <taxon>Variosea</taxon>
        <taxon>Cavosteliida</taxon>
        <taxon>Cavosteliaceae</taxon>
        <taxon>Planoprotostelium</taxon>
    </lineage>
</organism>
<dbReference type="Proteomes" id="UP000241769">
    <property type="component" value="Unassembled WGS sequence"/>
</dbReference>
<dbReference type="OrthoDB" id="18768at2759"/>
<sequence>MTIYIYTEDEEGLGHNDRPNVAQGEPVLRDLNLVLNYVDQWNDLDPISTEPSVDDLNHSDILKDNKIFTDRYHAIFNESQSYLLRGISQRIYTEGHFAPDVDDDESKQVDLQETSSSSISDDVKRTEYTANYDEEIDVDDDDGIEVTDEIQISTDPNPNMREKLNKNRRDRRISTGPTGMRFRDWNEEYQRYYNQFVGALQTGEKYMMGMLRQGEVMRGMHCVAQEFADTASIYAKIIVSEFELPLHEKTIKPIDIGGAAGGTKYRVQNILFKFAFDALVTRDPDLWMYGGDQPDHRAAIKAAKNELKGLEAHSSRYVEGLHYPMMALVDYKGYRVIALAILPIDKGTLRYGSDDGGMNVHAEDEELNEKMELAGKRLGLCGHVTGTRQKKVIYGPGDIEGHRGHDGRLYVVDFGRVLPPEYPKLRVFPNNRSVFSELIRSELLVTSRIPLCSDAFTRWSSHDDPIERKRLNDDVARVSMAARGHRIDLLLQRILSRQNVFARFATDAIDDELLSVLDRLGSAIHALGLNYRHIGVIYAKCNEPCVRTVLLSIAAARCAKSELRDIMRSKMKEIKTPSDELTKFLNVVAGKSKLSKNYWRRDLCRQLEMWFQFSFTRDEIDNFDLEDMANVRLVLSLLIRLSHIHVAEEARKTITKPLSPGSRFSFSFVPSDIRGNDVYCRHRSDIYFSAGSQAVRRVKRRIEKAVAGDSGRVHDDSTKRDIQYAIDRLTRATESNPICPLYHMALSVAFSEKAMLLGRLSPTEYQWCFINVSRCLQAWKDFPPALGVLVRLLDNYARECGRRGQLKKRDKIEEEAKKLGSRLSKLGEWKLYGISQVFRDE</sequence>